<comment type="caution">
    <text evidence="2">The sequence shown here is derived from an EMBL/GenBank/DDBJ whole genome shotgun (WGS) entry which is preliminary data.</text>
</comment>
<dbReference type="PANTHER" id="PTHR38815:SF1">
    <property type="entry name" value="DUF373 FAMILY PROTEIN"/>
    <property type="match status" value="1"/>
</dbReference>
<reference evidence="2" key="2">
    <citation type="submission" date="2021-05" db="EMBL/GenBank/DDBJ databases">
        <title>Protein family content uncovers lineage relationships and bacterial pathway maintenance mechanisms in DPANN archaea.</title>
        <authorList>
            <person name="Castelle C.J."/>
            <person name="Meheust R."/>
            <person name="Jaffe A.L."/>
            <person name="Seitz K."/>
            <person name="Gong X."/>
            <person name="Baker B.J."/>
            <person name="Banfield J.F."/>
        </authorList>
    </citation>
    <scope>NUCLEOTIDE SEQUENCE</scope>
    <source>
        <strain evidence="2">RIFCSPLOWO2_01_FULL_58_19</strain>
    </source>
</reference>
<feature type="transmembrane region" description="Helical" evidence="1">
    <location>
        <begin position="265"/>
        <end position="284"/>
    </location>
</feature>
<organism evidence="2 3">
    <name type="scientific">Candidatus Iainarchaeum sp</name>
    <dbReference type="NCBI Taxonomy" id="3101447"/>
    <lineage>
        <taxon>Archaea</taxon>
        <taxon>Candidatus Iainarchaeota</taxon>
        <taxon>Candidatus Iainarchaeia</taxon>
        <taxon>Candidatus Iainarchaeales</taxon>
        <taxon>Candidatus Iainarchaeaceae</taxon>
        <taxon>Candidatus Iainarchaeum</taxon>
    </lineage>
</organism>
<dbReference type="Proteomes" id="UP000678237">
    <property type="component" value="Unassembled WGS sequence"/>
</dbReference>
<reference evidence="2" key="1">
    <citation type="submission" date="2021-03" db="EMBL/GenBank/DDBJ databases">
        <authorList>
            <person name="Jaffe A."/>
        </authorList>
    </citation>
    <scope>NUCLEOTIDE SEQUENCE</scope>
    <source>
        <strain evidence="2">RIFCSPLOWO2_01_FULL_58_19</strain>
    </source>
</reference>
<dbReference type="PANTHER" id="PTHR38815">
    <property type="entry name" value="HYPOTHETICAL MEMBRANE PROTEIN, CONSERVED, DUF373 FAMILY"/>
    <property type="match status" value="1"/>
</dbReference>
<accession>A0A8T4LGS3</accession>
<evidence type="ECO:0000313" key="3">
    <source>
        <dbReference type="Proteomes" id="UP000678237"/>
    </source>
</evidence>
<dbReference type="AlphaFoldDB" id="A0A8T4LGS3"/>
<gene>
    <name evidence="2" type="ORF">J4203_01105</name>
</gene>
<sequence length="415" mass="45820">MPKYKSVMVVCVDRDDDLGRKASVQGPVVGRKACLNAAAKLALADPGDTDSNAIFATVKKFDEVKKEFENLEVVTLTGHSKASFESDKKVNEQLDAVLETFPADAFILVTDGAEDDQVIPILQSRAPIYSKEVVIVKQAQAVESTYYTIKEALKDPVLGSIVFGIPGIILVLYAVLFFLGQEKLFFQTISFILGVYLILKGTGLEEKLAGMASNITKGMSLQRTSFPFYLAMLFVFGFGLIQAYSAYYSPEGLNLDLTLRLIEPVSSIVLFTAVSALCYVVGRAIDSVHLKKAYRLKNYFLSGVFIFIIWFIIESGKSVVIGEADLNLFLGSIVFSFVIALASFRVASVLDVRKKITKLLIGLPVYAPDGRWVGKVEKVEGPEKTIEYKDIKSKKLVQLRKEQFVLRGDRVLLTA</sequence>
<name>A0A8T4LGS3_9ARCH</name>
<dbReference type="EMBL" id="JAGVWE010000002">
    <property type="protein sequence ID" value="MBS3062445.1"/>
    <property type="molecule type" value="Genomic_DNA"/>
</dbReference>
<feature type="transmembrane region" description="Helical" evidence="1">
    <location>
        <begin position="157"/>
        <end position="179"/>
    </location>
</feature>
<dbReference type="InterPro" id="IPR007254">
    <property type="entry name" value="DUF373"/>
</dbReference>
<keyword evidence="1" id="KW-1133">Transmembrane helix</keyword>
<feature type="transmembrane region" description="Helical" evidence="1">
    <location>
        <begin position="328"/>
        <end position="350"/>
    </location>
</feature>
<feature type="transmembrane region" description="Helical" evidence="1">
    <location>
        <begin position="185"/>
        <end position="205"/>
    </location>
</feature>
<evidence type="ECO:0000256" key="1">
    <source>
        <dbReference type="SAM" id="Phobius"/>
    </source>
</evidence>
<evidence type="ECO:0000313" key="2">
    <source>
        <dbReference type="EMBL" id="MBS3062445.1"/>
    </source>
</evidence>
<feature type="transmembrane region" description="Helical" evidence="1">
    <location>
        <begin position="226"/>
        <end position="245"/>
    </location>
</feature>
<proteinExistence type="predicted"/>
<keyword evidence="1" id="KW-0812">Transmembrane</keyword>
<feature type="transmembrane region" description="Helical" evidence="1">
    <location>
        <begin position="296"/>
        <end position="313"/>
    </location>
</feature>
<keyword evidence="1" id="KW-0472">Membrane</keyword>
<protein>
    <submittedName>
        <fullName evidence="2">DUF373 family protein</fullName>
    </submittedName>
</protein>
<dbReference type="Pfam" id="PF04123">
    <property type="entry name" value="DUF373"/>
    <property type="match status" value="1"/>
</dbReference>